<name>A0ABT1L475_9GAMM</name>
<dbReference type="EMBL" id="JAKUDN010000001">
    <property type="protein sequence ID" value="MCP8351982.1"/>
    <property type="molecule type" value="Genomic_DNA"/>
</dbReference>
<comment type="caution">
    <text evidence="2">The sequence shown here is derived from an EMBL/GenBank/DDBJ whole genome shotgun (WGS) entry which is preliminary data.</text>
</comment>
<sequence>MVSKKSGDITRTDDTESGGEVGGQASEDSYVQILNQLGVDTQAMSLDEVRQMIQQYSAEGAIKGAKVIDLKTGKSVQTFKSKKDEGRTIAVKKSSDEPLTRAEMEQQKKDEDYRKGSDKEDKPAPGKPFSPPKMTR</sequence>
<organism evidence="2 3">
    <name type="scientific">Candidatus Synchoanobacter obligatus</name>
    <dbReference type="NCBI Taxonomy" id="2919597"/>
    <lineage>
        <taxon>Bacteria</taxon>
        <taxon>Pseudomonadati</taxon>
        <taxon>Pseudomonadota</taxon>
        <taxon>Gammaproteobacteria</taxon>
        <taxon>Candidatus Comchoanobacterales</taxon>
        <taxon>Candidatus Comchoanobacteraceae</taxon>
        <taxon>Candidatus Synchoanobacter</taxon>
    </lineage>
</organism>
<feature type="region of interest" description="Disordered" evidence="1">
    <location>
        <begin position="1"/>
        <end position="27"/>
    </location>
</feature>
<keyword evidence="3" id="KW-1185">Reference proteome</keyword>
<feature type="compositionally biased region" description="Basic and acidic residues" evidence="1">
    <location>
        <begin position="81"/>
        <end position="124"/>
    </location>
</feature>
<feature type="region of interest" description="Disordered" evidence="1">
    <location>
        <begin position="78"/>
        <end position="136"/>
    </location>
</feature>
<dbReference type="RefSeq" id="WP_258569088.1">
    <property type="nucleotide sequence ID" value="NZ_JAKUDN010000001.1"/>
</dbReference>
<dbReference type="Proteomes" id="UP001320768">
    <property type="component" value="Unassembled WGS sequence"/>
</dbReference>
<evidence type="ECO:0000313" key="2">
    <source>
        <dbReference type="EMBL" id="MCP8351982.1"/>
    </source>
</evidence>
<reference evidence="2 3" key="1">
    <citation type="journal article" date="2022" name="Nat. Microbiol.">
        <title>The microbiome of a bacterivorous marine choanoflagellate contains a resource-demanding obligate bacterial associate.</title>
        <authorList>
            <person name="Needham D.M."/>
            <person name="Poirier C."/>
            <person name="Bachy C."/>
            <person name="George E.E."/>
            <person name="Wilken S."/>
            <person name="Yung C.C.M."/>
            <person name="Limardo A.J."/>
            <person name="Morando M."/>
            <person name="Sudek L."/>
            <person name="Malmstrom R.R."/>
            <person name="Keeling P.J."/>
            <person name="Santoro A.E."/>
            <person name="Worden A.Z."/>
        </authorList>
    </citation>
    <scope>NUCLEOTIDE SEQUENCE [LARGE SCALE GENOMIC DNA]</scope>
    <source>
        <strain evidence="2 3">Comchoano-2</strain>
    </source>
</reference>
<protein>
    <submittedName>
        <fullName evidence="2">Uncharacterized protein</fullName>
    </submittedName>
</protein>
<feature type="compositionally biased region" description="Basic and acidic residues" evidence="1">
    <location>
        <begin position="1"/>
        <end position="14"/>
    </location>
</feature>
<gene>
    <name evidence="2" type="ORF">MKS91_01570</name>
</gene>
<feature type="compositionally biased region" description="Pro residues" evidence="1">
    <location>
        <begin position="125"/>
        <end position="136"/>
    </location>
</feature>
<proteinExistence type="predicted"/>
<accession>A0ABT1L475</accession>
<evidence type="ECO:0000256" key="1">
    <source>
        <dbReference type="SAM" id="MobiDB-lite"/>
    </source>
</evidence>
<evidence type="ECO:0000313" key="3">
    <source>
        <dbReference type="Proteomes" id="UP001320768"/>
    </source>
</evidence>